<gene>
    <name evidence="3" type="ORF">US68_C0004G0016</name>
</gene>
<sequence>MADKLEEQLKERGIKVVRGDYENIPENVAYFFDFEGREEVWERLNNNQRLVLVEVDSFEKIEEWEKKLNSRNLNWRIVAGVNVYGEGMSEEGFLGRAFLQAAKNKNLVLPGLDQIYRVLAVDDMVEAILRSCFFSGTSGKTLFVGGGEINSKIVAEVLVEEAKMTKTQVIQDPPRADTLWRASQEELEKKIIKSQELLRWGPEITFTEGAKAVIQYFVAKVDQENRKKPTIKNSKIGPQITREMVEKRYAVEVEEEEIGDETLERKFAGEESHHEVEDEEEILDPRTEILEEETGEEESREEFKLESLKKSPLPERVVEEKEVEIEPDLGESSVEEKLIPPPASLLKKEESKKIVKNKGSFWKWGLFGVGWIFLVLFLVNFIKIVTIPKKIMGTESLIEKGKYEEAKKEIELLSKNNQKLLEIFGGGKVGTLLRAEGEVVSLLGLSVELAQSGEKISSSMFGEKEIEMRGELQKVEKSLDEMVSKMGILQGRLSGQWQWLPGRYREDLNKLKDKLTKERENVERIRKILPILPEILGLDGKRREYMVLLQNENEIRASGGFIGSYAILSFEGGRWLGFEVKDVYEADGQLKGHVEPPSEIKKYLGEAGWFMRDANWQASFPSAARDIQWFLEKETGRKVDGVIGLNLASVKAILGVTGEIYVTDFKEKVNENNLYEQAEYYSETKFFAGSVQKASFLGGVSKQLMEEIKLAKGAEGQKLLTAVMDLMDRNEVQVVLNEKMASEVLAEAGWDGAIYEGKCNGEKCVADYLYIVESNLGVNKANYFLYRNIEREIEIGEKIVKNTLRITYENTAKSSAWPGGDYKNYIRIYVPVGTGVQEVNWSENGGGERKVISGEELKLSRVGNKEEIGFLVIVPVGKKIGVEVKYVENINLTTLQSFSYLNYIQRQSGFGDTGIVTLISIPENWRINAVEPAASVVGGKLLFNQKLDKDIKMGVEISR</sequence>
<protein>
    <recommendedName>
        <fullName evidence="5">DUF4012 domain-containing protein</fullName>
    </recommendedName>
</protein>
<dbReference type="Proteomes" id="UP000034231">
    <property type="component" value="Unassembled WGS sequence"/>
</dbReference>
<keyword evidence="2" id="KW-0812">Transmembrane</keyword>
<dbReference type="SUPFAM" id="SSF51735">
    <property type="entry name" value="NAD(P)-binding Rossmann-fold domains"/>
    <property type="match status" value="1"/>
</dbReference>
<evidence type="ECO:0000256" key="2">
    <source>
        <dbReference type="SAM" id="Phobius"/>
    </source>
</evidence>
<evidence type="ECO:0008006" key="5">
    <source>
        <dbReference type="Google" id="ProtNLM"/>
    </source>
</evidence>
<keyword evidence="2" id="KW-1133">Transmembrane helix</keyword>
<comment type="caution">
    <text evidence="3">The sequence shown here is derived from an EMBL/GenBank/DDBJ whole genome shotgun (WGS) entry which is preliminary data.</text>
</comment>
<organism evidence="3 4">
    <name type="scientific">Candidatus Shapirobacteria bacterium GW2011_GWE1_38_10</name>
    <dbReference type="NCBI Taxonomy" id="1618488"/>
    <lineage>
        <taxon>Bacteria</taxon>
        <taxon>Candidatus Shapironibacteriota</taxon>
    </lineage>
</organism>
<reference evidence="3 4" key="1">
    <citation type="journal article" date="2015" name="Nature">
        <title>rRNA introns, odd ribosomes, and small enigmatic genomes across a large radiation of phyla.</title>
        <authorList>
            <person name="Brown C.T."/>
            <person name="Hug L.A."/>
            <person name="Thomas B.C."/>
            <person name="Sharon I."/>
            <person name="Castelle C.J."/>
            <person name="Singh A."/>
            <person name="Wilkins M.J."/>
            <person name="Williams K.H."/>
            <person name="Banfield J.F."/>
        </authorList>
    </citation>
    <scope>NUCLEOTIDE SEQUENCE [LARGE SCALE GENOMIC DNA]</scope>
</reference>
<keyword evidence="2" id="KW-0472">Membrane</keyword>
<dbReference type="EMBL" id="LBTX01000004">
    <property type="protein sequence ID" value="KKQ50534.1"/>
    <property type="molecule type" value="Genomic_DNA"/>
</dbReference>
<dbReference type="InterPro" id="IPR025101">
    <property type="entry name" value="DUF4012"/>
</dbReference>
<feature type="compositionally biased region" description="Acidic residues" evidence="1">
    <location>
        <begin position="290"/>
        <end position="300"/>
    </location>
</feature>
<evidence type="ECO:0000313" key="4">
    <source>
        <dbReference type="Proteomes" id="UP000034231"/>
    </source>
</evidence>
<feature type="transmembrane region" description="Helical" evidence="2">
    <location>
        <begin position="361"/>
        <end position="382"/>
    </location>
</feature>
<dbReference type="Gene3D" id="3.40.50.720">
    <property type="entry name" value="NAD(P)-binding Rossmann-like Domain"/>
    <property type="match status" value="1"/>
</dbReference>
<feature type="region of interest" description="Disordered" evidence="1">
    <location>
        <begin position="269"/>
        <end position="304"/>
    </location>
</feature>
<dbReference type="Pfam" id="PF13196">
    <property type="entry name" value="DUF4012"/>
    <property type="match status" value="1"/>
</dbReference>
<accession>A0A0G0KMY7</accession>
<evidence type="ECO:0000313" key="3">
    <source>
        <dbReference type="EMBL" id="KKQ50534.1"/>
    </source>
</evidence>
<dbReference type="InterPro" id="IPR036291">
    <property type="entry name" value="NAD(P)-bd_dom_sf"/>
</dbReference>
<dbReference type="AlphaFoldDB" id="A0A0G0KMY7"/>
<proteinExistence type="predicted"/>
<evidence type="ECO:0000256" key="1">
    <source>
        <dbReference type="SAM" id="MobiDB-lite"/>
    </source>
</evidence>
<name>A0A0G0KMY7_9BACT</name>